<keyword evidence="3" id="KW-0378">Hydrolase</keyword>
<dbReference type="InterPro" id="IPR036691">
    <property type="entry name" value="Endo/exonu/phosph_ase_sf"/>
</dbReference>
<dbReference type="PANTHER" id="PTHR43250">
    <property type="entry name" value="EXODEOXYRIBONUCLEASE III"/>
    <property type="match status" value="1"/>
</dbReference>
<gene>
    <name evidence="9" type="ORF">ALO_16307</name>
</gene>
<evidence type="ECO:0000256" key="2">
    <source>
        <dbReference type="ARBA" id="ARBA00022723"/>
    </source>
</evidence>
<dbReference type="STRING" id="1009370.ALO_16307"/>
<dbReference type="RefSeq" id="WP_004097609.1">
    <property type="nucleotide sequence ID" value="NZ_AFGF01000166.1"/>
</dbReference>
<comment type="similarity">
    <text evidence="1">Belongs to the DNA repair enzymes AP/ExoA family.</text>
</comment>
<feature type="binding site" evidence="6">
    <location>
        <position position="37"/>
    </location>
    <ligand>
        <name>Mg(2+)</name>
        <dbReference type="ChEBI" id="CHEBI:18420"/>
        <label>1</label>
    </ligand>
</feature>
<dbReference type="GO" id="GO:0006281">
    <property type="term" value="P:DNA repair"/>
    <property type="evidence" value="ECO:0007669"/>
    <property type="project" value="InterPro"/>
</dbReference>
<evidence type="ECO:0000313" key="10">
    <source>
        <dbReference type="Proteomes" id="UP000003240"/>
    </source>
</evidence>
<comment type="caution">
    <text evidence="9">The sequence shown here is derived from an EMBL/GenBank/DDBJ whole genome shotgun (WGS) entry which is preliminary data.</text>
</comment>
<feature type="binding site" evidence="6">
    <location>
        <position position="251"/>
    </location>
    <ligand>
        <name>Mg(2+)</name>
        <dbReference type="ChEBI" id="CHEBI:18420"/>
        <label>1</label>
    </ligand>
</feature>
<feature type="site" description="Interaction with DNA substrate" evidence="7">
    <location>
        <position position="251"/>
    </location>
</feature>
<feature type="site" description="Important for catalytic activity" evidence="7">
    <location>
        <position position="221"/>
    </location>
</feature>
<feature type="binding site" evidence="6">
    <location>
        <position position="10"/>
    </location>
    <ligand>
        <name>Mg(2+)</name>
        <dbReference type="ChEBI" id="CHEBI:18420"/>
        <label>1</label>
    </ligand>
</feature>
<feature type="binding site" evidence="6">
    <location>
        <position position="149"/>
    </location>
    <ligand>
        <name>Mg(2+)</name>
        <dbReference type="ChEBI" id="CHEBI:18420"/>
        <label>1</label>
    </ligand>
</feature>
<dbReference type="PROSITE" id="PS00726">
    <property type="entry name" value="AP_NUCLEASE_F1_1"/>
    <property type="match status" value="1"/>
</dbReference>
<organism evidence="9 10">
    <name type="scientific">Acetonema longum DSM 6540</name>
    <dbReference type="NCBI Taxonomy" id="1009370"/>
    <lineage>
        <taxon>Bacteria</taxon>
        <taxon>Bacillati</taxon>
        <taxon>Bacillota</taxon>
        <taxon>Negativicutes</taxon>
        <taxon>Acetonemataceae</taxon>
        <taxon>Acetonema</taxon>
    </lineage>
</organism>
<dbReference type="OrthoDB" id="9803914at2"/>
<dbReference type="InterPro" id="IPR004808">
    <property type="entry name" value="AP_endonuc_1"/>
</dbReference>
<protein>
    <submittedName>
        <fullName evidence="9">Exodeoxyribonuclease III</fullName>
    </submittedName>
</protein>
<keyword evidence="6" id="KW-0464">Manganese</keyword>
<dbReference type="GO" id="GO:0004519">
    <property type="term" value="F:endonuclease activity"/>
    <property type="evidence" value="ECO:0007669"/>
    <property type="project" value="InterPro"/>
</dbReference>
<sequence>MRQWKIVSFNVNSVRVRLEDLLAWMGQETPDVVCLQETKVQDPDFPVSAFTDIGYHAAFLGEKSKNGVAVLSREKPAEIKTGLDEWGQPGEARLIAARFDQIAVVNTYVPQGQDPQIEYFQYKLAWLRHMRDYFSRHYTPSEPVVWLGDLNVAPEPIDIYDPKRLLGRVGYHPDEHASFAYTKEWGFTDVFRKHVPEGGHYTFWDYRVMNALDRGLGWRIDHILATENLAARSTGAWVDTSLRRLARPSDHAPIIAMFDLD</sequence>
<reference evidence="9 10" key="1">
    <citation type="journal article" date="2011" name="EMBO J.">
        <title>Structural diversity of bacterial flagellar motors.</title>
        <authorList>
            <person name="Chen S."/>
            <person name="Beeby M."/>
            <person name="Murphy G.E."/>
            <person name="Leadbetter J.R."/>
            <person name="Hendrixson D.R."/>
            <person name="Briegel A."/>
            <person name="Li Z."/>
            <person name="Shi J."/>
            <person name="Tocheva E.I."/>
            <person name="Muller A."/>
            <person name="Dobro M.J."/>
            <person name="Jensen G.J."/>
        </authorList>
    </citation>
    <scope>NUCLEOTIDE SEQUENCE [LARGE SCALE GENOMIC DNA]</scope>
    <source>
        <strain evidence="9 10">DSM 6540</strain>
    </source>
</reference>
<evidence type="ECO:0000313" key="9">
    <source>
        <dbReference type="EMBL" id="EGO62799.1"/>
    </source>
</evidence>
<evidence type="ECO:0000256" key="6">
    <source>
        <dbReference type="PIRSR" id="PIRSR604808-2"/>
    </source>
</evidence>
<dbReference type="SUPFAM" id="SSF56219">
    <property type="entry name" value="DNase I-like"/>
    <property type="match status" value="1"/>
</dbReference>
<dbReference type="NCBIfam" id="TIGR00633">
    <property type="entry name" value="xth"/>
    <property type="match status" value="1"/>
</dbReference>
<dbReference type="GO" id="GO:0046872">
    <property type="term" value="F:metal ion binding"/>
    <property type="evidence" value="ECO:0007669"/>
    <property type="project" value="UniProtKB-KW"/>
</dbReference>
<feature type="site" description="Transition state stabilizer" evidence="7">
    <location>
        <position position="151"/>
    </location>
</feature>
<dbReference type="Gene3D" id="3.60.10.10">
    <property type="entry name" value="Endonuclease/exonuclease/phosphatase"/>
    <property type="match status" value="1"/>
</dbReference>
<dbReference type="InterPro" id="IPR005135">
    <property type="entry name" value="Endo/exonuclease/phosphatase"/>
</dbReference>
<evidence type="ECO:0000256" key="5">
    <source>
        <dbReference type="PIRSR" id="PIRSR604808-1"/>
    </source>
</evidence>
<dbReference type="NCBIfam" id="TIGR00195">
    <property type="entry name" value="exoDNase_III"/>
    <property type="match status" value="1"/>
</dbReference>
<feature type="binding site" evidence="6">
    <location>
        <position position="250"/>
    </location>
    <ligand>
        <name>Mg(2+)</name>
        <dbReference type="ChEBI" id="CHEBI:18420"/>
        <label>1</label>
    </ligand>
</feature>
<dbReference type="PANTHER" id="PTHR43250:SF2">
    <property type="entry name" value="EXODEOXYRIBONUCLEASE III"/>
    <property type="match status" value="1"/>
</dbReference>
<feature type="active site" description="Proton acceptor" evidence="5">
    <location>
        <position position="251"/>
    </location>
</feature>
<dbReference type="EMBL" id="AFGF01000166">
    <property type="protein sequence ID" value="EGO62799.1"/>
    <property type="molecule type" value="Genomic_DNA"/>
</dbReference>
<keyword evidence="2 6" id="KW-0479">Metal-binding</keyword>
<dbReference type="eggNOG" id="COG0708">
    <property type="taxonomic scope" value="Bacteria"/>
</dbReference>
<keyword evidence="10" id="KW-1185">Reference proteome</keyword>
<dbReference type="Pfam" id="PF03372">
    <property type="entry name" value="Exo_endo_phos"/>
    <property type="match status" value="1"/>
</dbReference>
<feature type="active site" evidence="5">
    <location>
        <position position="108"/>
    </location>
</feature>
<dbReference type="InterPro" id="IPR020847">
    <property type="entry name" value="AP_endonuclease_F1_BS"/>
</dbReference>
<dbReference type="AlphaFoldDB" id="F7NMC3"/>
<evidence type="ECO:0000256" key="3">
    <source>
        <dbReference type="ARBA" id="ARBA00022801"/>
    </source>
</evidence>
<feature type="binding site" evidence="6">
    <location>
        <position position="151"/>
    </location>
    <ligand>
        <name>Mg(2+)</name>
        <dbReference type="ChEBI" id="CHEBI:18420"/>
        <label>1</label>
    </ligand>
</feature>
<proteinExistence type="inferred from homology"/>
<dbReference type="GO" id="GO:0003677">
    <property type="term" value="F:DNA binding"/>
    <property type="evidence" value="ECO:0007669"/>
    <property type="project" value="InterPro"/>
</dbReference>
<dbReference type="GO" id="GO:0008311">
    <property type="term" value="F:double-stranded DNA 3'-5' DNA exonuclease activity"/>
    <property type="evidence" value="ECO:0007669"/>
    <property type="project" value="InterPro"/>
</dbReference>
<dbReference type="CDD" id="cd09086">
    <property type="entry name" value="ExoIII-like_AP-endo"/>
    <property type="match status" value="1"/>
</dbReference>
<accession>F7NMC3</accession>
<name>F7NMC3_9FIRM</name>
<dbReference type="InterPro" id="IPR037493">
    <property type="entry name" value="ExoIII-like"/>
</dbReference>
<dbReference type="PROSITE" id="PS51435">
    <property type="entry name" value="AP_NUCLEASE_F1_4"/>
    <property type="match status" value="1"/>
</dbReference>
<feature type="active site" description="Proton donor/acceptor" evidence="5">
    <location>
        <position position="149"/>
    </location>
</feature>
<evidence type="ECO:0000256" key="4">
    <source>
        <dbReference type="ARBA" id="ARBA00022842"/>
    </source>
</evidence>
<keyword evidence="4 6" id="KW-0460">Magnesium</keyword>
<evidence type="ECO:0000259" key="8">
    <source>
        <dbReference type="Pfam" id="PF03372"/>
    </source>
</evidence>
<evidence type="ECO:0000256" key="7">
    <source>
        <dbReference type="PIRSR" id="PIRSR604808-3"/>
    </source>
</evidence>
<evidence type="ECO:0000256" key="1">
    <source>
        <dbReference type="ARBA" id="ARBA00007092"/>
    </source>
</evidence>
<feature type="domain" description="Endonuclease/exonuclease/phosphatase" evidence="8">
    <location>
        <begin position="7"/>
        <end position="251"/>
    </location>
</feature>
<dbReference type="Proteomes" id="UP000003240">
    <property type="component" value="Unassembled WGS sequence"/>
</dbReference>
<comment type="cofactor">
    <cofactor evidence="6">
        <name>Mg(2+)</name>
        <dbReference type="ChEBI" id="CHEBI:18420"/>
    </cofactor>
    <cofactor evidence="6">
        <name>Mn(2+)</name>
        <dbReference type="ChEBI" id="CHEBI:29035"/>
    </cofactor>
    <text evidence="6">Probably binds two magnesium or manganese ions per subunit.</text>
</comment>